<dbReference type="GO" id="GO:0008168">
    <property type="term" value="F:methyltransferase activity"/>
    <property type="evidence" value="ECO:0007669"/>
    <property type="project" value="UniProtKB-KW"/>
</dbReference>
<dbReference type="Pfam" id="PF13649">
    <property type="entry name" value="Methyltransf_25"/>
    <property type="match status" value="1"/>
</dbReference>
<dbReference type="SUPFAM" id="SSF53335">
    <property type="entry name" value="S-adenosyl-L-methionine-dependent methyltransferases"/>
    <property type="match status" value="1"/>
</dbReference>
<dbReference type="InterPro" id="IPR041698">
    <property type="entry name" value="Methyltransf_25"/>
</dbReference>
<keyword evidence="3" id="KW-1185">Reference proteome</keyword>
<organism evidence="2 3">
    <name type="scientific">Tepidiforma thermophila (strain KCTC 52669 / CGMCC 1.13589 / G233)</name>
    <dbReference type="NCBI Taxonomy" id="2761530"/>
    <lineage>
        <taxon>Bacteria</taxon>
        <taxon>Bacillati</taxon>
        <taxon>Chloroflexota</taxon>
        <taxon>Tepidiformia</taxon>
        <taxon>Tepidiformales</taxon>
        <taxon>Tepidiformaceae</taxon>
        <taxon>Tepidiforma</taxon>
    </lineage>
</organism>
<dbReference type="CDD" id="cd02440">
    <property type="entry name" value="AdoMet_MTases"/>
    <property type="match status" value="1"/>
</dbReference>
<sequence length="281" mass="30809">MPTNVLRPTEEEALAAWRALVAADAEQVVRVREPEPPADHYAAVAARFRPGAFESLEWPVLDALVAPGETVLDIGAGGGRFAVPLAQKGCRVIAIEPSGAMRETLAAAAAEAGVSVEVHDLRWPAEGWTEEADVSLAAHACYDIGEIGPFLDAMERHTRRLCVAMFGQFARGANLAPLFEAVHGEPLQALPALKEFVALLGARNRKYEVRVVSSGREYELMEREQAFEMARRMLWLAPGSAKDVRMRELMEAWWGAPEGIRMPAFRRFIGIVSWEPPRSAG</sequence>
<evidence type="ECO:0000259" key="1">
    <source>
        <dbReference type="Pfam" id="PF13649"/>
    </source>
</evidence>
<comment type="caution">
    <text evidence="2">The sequence shown here is derived from an EMBL/GenBank/DDBJ whole genome shotgun (WGS) entry which is preliminary data.</text>
</comment>
<keyword evidence="2" id="KW-0808">Transferase</keyword>
<dbReference type="GO" id="GO:0032259">
    <property type="term" value="P:methylation"/>
    <property type="evidence" value="ECO:0007669"/>
    <property type="project" value="UniProtKB-KW"/>
</dbReference>
<dbReference type="EMBL" id="PDJQ01000001">
    <property type="protein sequence ID" value="PFG73752.1"/>
    <property type="molecule type" value="Genomic_DNA"/>
</dbReference>
<proteinExistence type="predicted"/>
<protein>
    <submittedName>
        <fullName evidence="2">Methyltransferase family protein</fullName>
    </submittedName>
</protein>
<dbReference type="AlphaFoldDB" id="A0A2A9HF29"/>
<evidence type="ECO:0000313" key="3">
    <source>
        <dbReference type="Proteomes" id="UP000223071"/>
    </source>
</evidence>
<reference evidence="2 3" key="1">
    <citation type="submission" date="2017-09" db="EMBL/GenBank/DDBJ databases">
        <title>Sequencing the genomes of two abundant thermophiles in Great Basin hot springs: Thermocrinis jamiesonii and novel Chloroflexi Thermoflexus hugenholtzii.</title>
        <authorList>
            <person name="Hedlund B."/>
        </authorList>
    </citation>
    <scope>NUCLEOTIDE SEQUENCE [LARGE SCALE GENOMIC DNA]</scope>
    <source>
        <strain evidence="2 3">G233</strain>
    </source>
</reference>
<dbReference type="Proteomes" id="UP000223071">
    <property type="component" value="Unassembled WGS sequence"/>
</dbReference>
<gene>
    <name evidence="2" type="ORF">A9A59_0955</name>
</gene>
<dbReference type="RefSeq" id="WP_098503191.1">
    <property type="nucleotide sequence ID" value="NZ_PDJQ01000001.1"/>
</dbReference>
<name>A0A2A9HF29_TEPT2</name>
<accession>A0A2A9HF29</accession>
<dbReference type="InterPro" id="IPR029063">
    <property type="entry name" value="SAM-dependent_MTases_sf"/>
</dbReference>
<keyword evidence="2" id="KW-0489">Methyltransferase</keyword>
<feature type="domain" description="Methyltransferase" evidence="1">
    <location>
        <begin position="71"/>
        <end position="137"/>
    </location>
</feature>
<dbReference type="Gene3D" id="3.40.50.150">
    <property type="entry name" value="Vaccinia Virus protein VP39"/>
    <property type="match status" value="1"/>
</dbReference>
<evidence type="ECO:0000313" key="2">
    <source>
        <dbReference type="EMBL" id="PFG73752.1"/>
    </source>
</evidence>